<dbReference type="Proteomes" id="UP000015453">
    <property type="component" value="Unassembled WGS sequence"/>
</dbReference>
<proteinExistence type="predicted"/>
<comment type="caution">
    <text evidence="1">The sequence shown here is derived from an EMBL/GenBank/DDBJ whole genome shotgun (WGS) entry which is preliminary data.</text>
</comment>
<dbReference type="EMBL" id="AUSU01004290">
    <property type="protein sequence ID" value="EPS65352.1"/>
    <property type="molecule type" value="Genomic_DNA"/>
</dbReference>
<gene>
    <name evidence="1" type="ORF">M569_09431</name>
</gene>
<sequence length="142" mass="16704">MELPLLVEDSIQVITTADKDFLRNIWFLFELWSLRTIGALSSKSRKRNQIVCFSGSYKRLKTSRCKLGHRWRFRCFSNQAIHPRNRNAPMKILNMFDEILLVDCSDGNLPNELLTQIVTDISSRFCDCRPRRFPELSDFESE</sequence>
<organism evidence="1 2">
    <name type="scientific">Genlisea aurea</name>
    <dbReference type="NCBI Taxonomy" id="192259"/>
    <lineage>
        <taxon>Eukaryota</taxon>
        <taxon>Viridiplantae</taxon>
        <taxon>Streptophyta</taxon>
        <taxon>Embryophyta</taxon>
        <taxon>Tracheophyta</taxon>
        <taxon>Spermatophyta</taxon>
        <taxon>Magnoliopsida</taxon>
        <taxon>eudicotyledons</taxon>
        <taxon>Gunneridae</taxon>
        <taxon>Pentapetalae</taxon>
        <taxon>asterids</taxon>
        <taxon>lamiids</taxon>
        <taxon>Lamiales</taxon>
        <taxon>Lentibulariaceae</taxon>
        <taxon>Genlisea</taxon>
    </lineage>
</organism>
<reference evidence="1 2" key="1">
    <citation type="journal article" date="2013" name="BMC Genomics">
        <title>The miniature genome of a carnivorous plant Genlisea aurea contains a low number of genes and short non-coding sequences.</title>
        <authorList>
            <person name="Leushkin E.V."/>
            <person name="Sutormin R.A."/>
            <person name="Nabieva E.R."/>
            <person name="Penin A.A."/>
            <person name="Kondrashov A.S."/>
            <person name="Logacheva M.D."/>
        </authorList>
    </citation>
    <scope>NUCLEOTIDE SEQUENCE [LARGE SCALE GENOMIC DNA]</scope>
</reference>
<dbReference type="AlphaFoldDB" id="S8DZB9"/>
<accession>S8DZB9</accession>
<protein>
    <submittedName>
        <fullName evidence="1">Uncharacterized protein</fullName>
    </submittedName>
</protein>
<name>S8DZB9_9LAMI</name>
<evidence type="ECO:0000313" key="2">
    <source>
        <dbReference type="Proteomes" id="UP000015453"/>
    </source>
</evidence>
<evidence type="ECO:0000313" key="1">
    <source>
        <dbReference type="EMBL" id="EPS65352.1"/>
    </source>
</evidence>
<keyword evidence="2" id="KW-1185">Reference proteome</keyword>